<feature type="domain" description="HTH LytTR-type" evidence="1">
    <location>
        <begin position="41"/>
        <end position="145"/>
    </location>
</feature>
<reference evidence="2" key="1">
    <citation type="journal article" date="2013" name="Environ. Microbiol.">
        <title>Microbiota from the distal guts of lean and obese adolescents exhibit partial functional redundancy besides clear differences in community structure.</title>
        <authorList>
            <person name="Ferrer M."/>
            <person name="Ruiz A."/>
            <person name="Lanza F."/>
            <person name="Haange S.B."/>
            <person name="Oberbach A."/>
            <person name="Till H."/>
            <person name="Bargiela R."/>
            <person name="Campoy C."/>
            <person name="Segura M.T."/>
            <person name="Richter M."/>
            <person name="von Bergen M."/>
            <person name="Seifert J."/>
            <person name="Suarez A."/>
        </authorList>
    </citation>
    <scope>NUCLEOTIDE SEQUENCE</scope>
</reference>
<sequence length="146" mass="17003">MKIRINDRPDIQEIEVIINCVADDPLVNKIISALNTVDAKLLCRRQGETFQLGLADILYIESVDRKTFLYTEEQVYETDRRLYELEDYLKDHSFFRTSKTTIINLRRTKSIRPEIGARLLLTMDNQEKIIVSRQYAGSIKHALGVK</sequence>
<accession>K1ST84</accession>
<protein>
    <submittedName>
        <fullName evidence="2">Response regulator of the LytR/AlgR family</fullName>
    </submittedName>
</protein>
<evidence type="ECO:0000313" key="2">
    <source>
        <dbReference type="EMBL" id="EKC60778.1"/>
    </source>
</evidence>
<evidence type="ECO:0000259" key="1">
    <source>
        <dbReference type="PROSITE" id="PS50930"/>
    </source>
</evidence>
<dbReference type="SMART" id="SM00850">
    <property type="entry name" value="LytTR"/>
    <property type="match status" value="1"/>
</dbReference>
<comment type="caution">
    <text evidence="2">The sequence shown here is derived from an EMBL/GenBank/DDBJ whole genome shotgun (WGS) entry which is preliminary data.</text>
</comment>
<dbReference type="AlphaFoldDB" id="K1ST84"/>
<dbReference type="InterPro" id="IPR007492">
    <property type="entry name" value="LytTR_DNA-bd_dom"/>
</dbReference>
<name>K1ST84_9ZZZZ</name>
<dbReference type="Pfam" id="PF04397">
    <property type="entry name" value="LytTR"/>
    <property type="match status" value="1"/>
</dbReference>
<proteinExistence type="predicted"/>
<gene>
    <name evidence="2" type="ORF">LEA_12693</name>
</gene>
<dbReference type="EMBL" id="AJWY01008593">
    <property type="protein sequence ID" value="EKC60778.1"/>
    <property type="molecule type" value="Genomic_DNA"/>
</dbReference>
<dbReference type="InterPro" id="IPR046947">
    <property type="entry name" value="LytR-like"/>
</dbReference>
<dbReference type="PROSITE" id="PS50930">
    <property type="entry name" value="HTH_LYTTR"/>
    <property type="match status" value="1"/>
</dbReference>
<dbReference type="PANTHER" id="PTHR37299:SF4">
    <property type="entry name" value="TRANSCRIPTIONAL REGULATOR"/>
    <property type="match status" value="1"/>
</dbReference>
<dbReference type="GO" id="GO:0003677">
    <property type="term" value="F:DNA binding"/>
    <property type="evidence" value="ECO:0007669"/>
    <property type="project" value="InterPro"/>
</dbReference>
<dbReference type="PANTHER" id="PTHR37299">
    <property type="entry name" value="TRANSCRIPTIONAL REGULATOR-RELATED"/>
    <property type="match status" value="1"/>
</dbReference>
<dbReference type="GO" id="GO:0000156">
    <property type="term" value="F:phosphorelay response regulator activity"/>
    <property type="evidence" value="ECO:0007669"/>
    <property type="project" value="InterPro"/>
</dbReference>
<dbReference type="Gene3D" id="2.40.50.1020">
    <property type="entry name" value="LytTr DNA-binding domain"/>
    <property type="match status" value="1"/>
</dbReference>
<organism evidence="2">
    <name type="scientific">human gut metagenome</name>
    <dbReference type="NCBI Taxonomy" id="408170"/>
    <lineage>
        <taxon>unclassified sequences</taxon>
        <taxon>metagenomes</taxon>
        <taxon>organismal metagenomes</taxon>
    </lineage>
</organism>